<proteinExistence type="predicted"/>
<dbReference type="GO" id="GO:0006826">
    <property type="term" value="P:iron ion transport"/>
    <property type="evidence" value="ECO:0007669"/>
    <property type="project" value="UniProtKB-KW"/>
</dbReference>
<evidence type="ECO:0000313" key="12">
    <source>
        <dbReference type="Proteomes" id="UP000283745"/>
    </source>
</evidence>
<dbReference type="CDD" id="cd03214">
    <property type="entry name" value="ABC_Iron-Siderophores_B12_Hemin"/>
    <property type="match status" value="1"/>
</dbReference>
<dbReference type="InterPro" id="IPR003593">
    <property type="entry name" value="AAA+_ATPase"/>
</dbReference>
<keyword evidence="3" id="KW-1003">Cell membrane</keyword>
<sequence>MAEQYINMNNLAVGYNGKALIHDICIGIEKGEIVTLIGPNGAGKSTILKSITRQLKIISGNVTIAEENLTKLSFRDLSTKMAVVLTERMKPELMTCHDIVATGRYPYTGKLGILSREDEQKVDEAMEAVHAQELGDRDFNAISDGQRQRVLLARAICQEPEIIILDEPTSFLDVRHKLELLSILRDMAKRKKITVIMSLHEIDLAEKVADKIICVKGDRIAHYGKPETIFKEDIIKELYGIDNGFFDPVFGSLELPRPEGEPKAFVLSSGGNGIPVYRELQKQNLAFVAGVLYTNDIDYQLARLLAAHTVTEKPFEEISEQTFTEASKWIDACDGVIDAGITIGSGNRRIEELLKKAQEAGKLISVSEYVRQKKAAR</sequence>
<dbReference type="Proteomes" id="UP000283745">
    <property type="component" value="Unassembled WGS sequence"/>
</dbReference>
<evidence type="ECO:0000256" key="2">
    <source>
        <dbReference type="ARBA" id="ARBA00022448"/>
    </source>
</evidence>
<dbReference type="GO" id="GO:0016887">
    <property type="term" value="F:ATP hydrolysis activity"/>
    <property type="evidence" value="ECO:0007669"/>
    <property type="project" value="InterPro"/>
</dbReference>
<keyword evidence="5" id="KW-0547">Nucleotide-binding</keyword>
<evidence type="ECO:0000313" key="11">
    <source>
        <dbReference type="EMBL" id="RHE40542.1"/>
    </source>
</evidence>
<name>A0A414J810_9FIRM</name>
<gene>
    <name evidence="11" type="ORF">DW740_06540</name>
</gene>
<evidence type="ECO:0000256" key="6">
    <source>
        <dbReference type="ARBA" id="ARBA00022840"/>
    </source>
</evidence>
<keyword evidence="8" id="KW-0406">Ion transport</keyword>
<dbReference type="SUPFAM" id="SSF52540">
    <property type="entry name" value="P-loop containing nucleoside triphosphate hydrolases"/>
    <property type="match status" value="1"/>
</dbReference>
<dbReference type="PANTHER" id="PTHR42771">
    <property type="entry name" value="IRON(3+)-HYDROXAMATE IMPORT ATP-BINDING PROTEIN FHUC"/>
    <property type="match status" value="1"/>
</dbReference>
<evidence type="ECO:0000256" key="8">
    <source>
        <dbReference type="ARBA" id="ARBA00023065"/>
    </source>
</evidence>
<accession>A0A414J810</accession>
<dbReference type="GO" id="GO:0005886">
    <property type="term" value="C:plasma membrane"/>
    <property type="evidence" value="ECO:0007669"/>
    <property type="project" value="UniProtKB-SubCell"/>
</dbReference>
<dbReference type="SMART" id="SM00382">
    <property type="entry name" value="AAA"/>
    <property type="match status" value="1"/>
</dbReference>
<comment type="subcellular location">
    <subcellularLocation>
        <location evidence="1">Cell membrane</location>
        <topology evidence="1">Peripheral membrane protein</topology>
    </subcellularLocation>
</comment>
<dbReference type="PANTHER" id="PTHR42771:SF2">
    <property type="entry name" value="IRON(3+)-HYDROXAMATE IMPORT ATP-BINDING PROTEIN FHUC"/>
    <property type="match status" value="1"/>
</dbReference>
<dbReference type="InterPro" id="IPR003439">
    <property type="entry name" value="ABC_transporter-like_ATP-bd"/>
</dbReference>
<evidence type="ECO:0000256" key="4">
    <source>
        <dbReference type="ARBA" id="ARBA00022496"/>
    </source>
</evidence>
<reference evidence="11 12" key="1">
    <citation type="submission" date="2018-08" db="EMBL/GenBank/DDBJ databases">
        <title>A genome reference for cultivated species of the human gut microbiota.</title>
        <authorList>
            <person name="Zou Y."/>
            <person name="Xue W."/>
            <person name="Luo G."/>
        </authorList>
    </citation>
    <scope>NUCLEOTIDE SEQUENCE [LARGE SCALE GENOMIC DNA]</scope>
    <source>
        <strain evidence="11 12">AM28-23</strain>
    </source>
</reference>
<evidence type="ECO:0000256" key="1">
    <source>
        <dbReference type="ARBA" id="ARBA00004202"/>
    </source>
</evidence>
<dbReference type="GO" id="GO:0005524">
    <property type="term" value="F:ATP binding"/>
    <property type="evidence" value="ECO:0007669"/>
    <property type="project" value="UniProtKB-KW"/>
</dbReference>
<keyword evidence="7" id="KW-0408">Iron</keyword>
<dbReference type="RefSeq" id="WP_118049462.1">
    <property type="nucleotide sequence ID" value="NZ_CABJFK010000004.1"/>
</dbReference>
<dbReference type="FunFam" id="3.40.50.300:FF:000134">
    <property type="entry name" value="Iron-enterobactin ABC transporter ATP-binding protein"/>
    <property type="match status" value="1"/>
</dbReference>
<evidence type="ECO:0000256" key="9">
    <source>
        <dbReference type="ARBA" id="ARBA00023136"/>
    </source>
</evidence>
<dbReference type="Pfam" id="PF00005">
    <property type="entry name" value="ABC_tran"/>
    <property type="match status" value="1"/>
</dbReference>
<dbReference type="InterPro" id="IPR027417">
    <property type="entry name" value="P-loop_NTPase"/>
</dbReference>
<protein>
    <submittedName>
        <fullName evidence="11">ABC transporter ATP-binding protein</fullName>
    </submittedName>
</protein>
<keyword evidence="4" id="KW-0410">Iron transport</keyword>
<organism evidence="11 12">
    <name type="scientific">Blautia obeum</name>
    <dbReference type="NCBI Taxonomy" id="40520"/>
    <lineage>
        <taxon>Bacteria</taxon>
        <taxon>Bacillati</taxon>
        <taxon>Bacillota</taxon>
        <taxon>Clostridia</taxon>
        <taxon>Lachnospirales</taxon>
        <taxon>Lachnospiraceae</taxon>
        <taxon>Blautia</taxon>
    </lineage>
</organism>
<evidence type="ECO:0000256" key="3">
    <source>
        <dbReference type="ARBA" id="ARBA00022475"/>
    </source>
</evidence>
<evidence type="ECO:0000256" key="7">
    <source>
        <dbReference type="ARBA" id="ARBA00023004"/>
    </source>
</evidence>
<dbReference type="InterPro" id="IPR051535">
    <property type="entry name" value="Siderophore_ABC-ATPase"/>
</dbReference>
<comment type="caution">
    <text evidence="11">The sequence shown here is derived from an EMBL/GenBank/DDBJ whole genome shotgun (WGS) entry which is preliminary data.</text>
</comment>
<dbReference type="EMBL" id="QSKF01000004">
    <property type="protein sequence ID" value="RHE40542.1"/>
    <property type="molecule type" value="Genomic_DNA"/>
</dbReference>
<keyword evidence="2" id="KW-0813">Transport</keyword>
<dbReference type="AlphaFoldDB" id="A0A414J810"/>
<feature type="domain" description="ABC transporter" evidence="10">
    <location>
        <begin position="6"/>
        <end position="242"/>
    </location>
</feature>
<evidence type="ECO:0000256" key="5">
    <source>
        <dbReference type="ARBA" id="ARBA00022741"/>
    </source>
</evidence>
<dbReference type="Gene3D" id="3.40.50.300">
    <property type="entry name" value="P-loop containing nucleotide triphosphate hydrolases"/>
    <property type="match status" value="1"/>
</dbReference>
<dbReference type="PROSITE" id="PS50893">
    <property type="entry name" value="ABC_TRANSPORTER_2"/>
    <property type="match status" value="1"/>
</dbReference>
<keyword evidence="6 11" id="KW-0067">ATP-binding</keyword>
<evidence type="ECO:0000259" key="10">
    <source>
        <dbReference type="PROSITE" id="PS50893"/>
    </source>
</evidence>
<keyword evidence="9" id="KW-0472">Membrane</keyword>